<dbReference type="PANTHER" id="PTHR43124:SF3">
    <property type="entry name" value="CHLORAMPHENICOL EFFLUX PUMP RV0191"/>
    <property type="match status" value="1"/>
</dbReference>
<reference evidence="9 10" key="1">
    <citation type="submission" date="2018-08" db="EMBL/GenBank/DDBJ databases">
        <title>Paenibacillus sp. M4BSY-1, whole genome shotgun sequence.</title>
        <authorList>
            <person name="Tuo L."/>
        </authorList>
    </citation>
    <scope>NUCLEOTIDE SEQUENCE [LARGE SCALE GENOMIC DNA]</scope>
    <source>
        <strain evidence="9 10">M4BSY-1</strain>
    </source>
</reference>
<keyword evidence="2" id="KW-0813">Transport</keyword>
<evidence type="ECO:0000256" key="7">
    <source>
        <dbReference type="SAM" id="Phobius"/>
    </source>
</evidence>
<dbReference type="InterPro" id="IPR020846">
    <property type="entry name" value="MFS_dom"/>
</dbReference>
<dbReference type="Gene3D" id="1.20.1250.20">
    <property type="entry name" value="MFS general substrate transporter like domains"/>
    <property type="match status" value="2"/>
</dbReference>
<protein>
    <submittedName>
        <fullName evidence="9">MFS transporter</fullName>
    </submittedName>
</protein>
<feature type="transmembrane region" description="Helical" evidence="7">
    <location>
        <begin position="43"/>
        <end position="63"/>
    </location>
</feature>
<gene>
    <name evidence="9" type="ORF">DX130_00360</name>
</gene>
<keyword evidence="4 7" id="KW-0812">Transmembrane</keyword>
<evidence type="ECO:0000313" key="9">
    <source>
        <dbReference type="EMBL" id="REK75583.1"/>
    </source>
</evidence>
<feature type="transmembrane region" description="Helical" evidence="7">
    <location>
        <begin position="249"/>
        <end position="268"/>
    </location>
</feature>
<evidence type="ECO:0000256" key="2">
    <source>
        <dbReference type="ARBA" id="ARBA00022448"/>
    </source>
</evidence>
<dbReference type="PROSITE" id="PS50850">
    <property type="entry name" value="MFS"/>
    <property type="match status" value="1"/>
</dbReference>
<feature type="transmembrane region" description="Helical" evidence="7">
    <location>
        <begin position="368"/>
        <end position="389"/>
    </location>
</feature>
<feature type="transmembrane region" description="Helical" evidence="7">
    <location>
        <begin position="7"/>
        <end position="31"/>
    </location>
</feature>
<keyword evidence="6 7" id="KW-0472">Membrane</keyword>
<proteinExistence type="predicted"/>
<dbReference type="PANTHER" id="PTHR43124">
    <property type="entry name" value="PURINE EFFLUX PUMP PBUE"/>
    <property type="match status" value="1"/>
</dbReference>
<dbReference type="GO" id="GO:0005886">
    <property type="term" value="C:plasma membrane"/>
    <property type="evidence" value="ECO:0007669"/>
    <property type="project" value="UniProtKB-SubCell"/>
</dbReference>
<sequence>MNAKKILWSMAFAQFLVMQVWFNFSAIMPVIEMEWGLTASQSGFIIASFQVGYVVAIIIYSVLIEKYNPKSFFVYGAFVAGISGIAFAFFAQGFWISLLLRFLSGIGVAGIYVPGVRLLTGLFPPKERGKVIGIYVGSLVVGSGFSLFVSSLLLEELGWQGVILLTSFFSIVAACLVNRLKVPSVGISPIPIKIQWHVLKKVFRKQNLLVNGGYAGHSWELYAIWAWIGPFFVYYFTTKGFNQADAIQYGNMVGAIVIMIGGIATYLGGKLSDSIGRIKAANLFLFISITCSLSIGWAVSLPILLMLVFVLIYGFAIVADSPIYNVTVIEVSEPEIIGLSLGIQSVLGFAVTIFSPLVFGIVLQSYGWGMAFFVIGAGTLIAPICMLLLSKLQSSVDVSN</sequence>
<evidence type="ECO:0000259" key="8">
    <source>
        <dbReference type="PROSITE" id="PS50850"/>
    </source>
</evidence>
<dbReference type="Pfam" id="PF07690">
    <property type="entry name" value="MFS_1"/>
    <property type="match status" value="1"/>
</dbReference>
<feature type="transmembrane region" description="Helical" evidence="7">
    <location>
        <begin position="336"/>
        <end position="362"/>
    </location>
</feature>
<dbReference type="GO" id="GO:0022857">
    <property type="term" value="F:transmembrane transporter activity"/>
    <property type="evidence" value="ECO:0007669"/>
    <property type="project" value="InterPro"/>
</dbReference>
<comment type="subcellular location">
    <subcellularLocation>
        <location evidence="1">Cell membrane</location>
        <topology evidence="1">Multi-pass membrane protein</topology>
    </subcellularLocation>
</comment>
<evidence type="ECO:0000256" key="6">
    <source>
        <dbReference type="ARBA" id="ARBA00023136"/>
    </source>
</evidence>
<dbReference type="AlphaFoldDB" id="A0A371PHH7"/>
<keyword evidence="3" id="KW-1003">Cell membrane</keyword>
<comment type="caution">
    <text evidence="9">The sequence shown here is derived from an EMBL/GenBank/DDBJ whole genome shotgun (WGS) entry which is preliminary data.</text>
</comment>
<feature type="transmembrane region" description="Helical" evidence="7">
    <location>
        <begin position="159"/>
        <end position="177"/>
    </location>
</feature>
<feature type="transmembrane region" description="Helical" evidence="7">
    <location>
        <begin position="280"/>
        <end position="297"/>
    </location>
</feature>
<feature type="domain" description="Major facilitator superfamily (MFS) profile" evidence="8">
    <location>
        <begin position="6"/>
        <end position="394"/>
    </location>
</feature>
<dbReference type="EMBL" id="QUBQ01000001">
    <property type="protein sequence ID" value="REK75583.1"/>
    <property type="molecule type" value="Genomic_DNA"/>
</dbReference>
<evidence type="ECO:0000313" key="10">
    <source>
        <dbReference type="Proteomes" id="UP000261905"/>
    </source>
</evidence>
<organism evidence="9 10">
    <name type="scientific">Paenibacillus paeoniae</name>
    <dbReference type="NCBI Taxonomy" id="2292705"/>
    <lineage>
        <taxon>Bacteria</taxon>
        <taxon>Bacillati</taxon>
        <taxon>Bacillota</taxon>
        <taxon>Bacilli</taxon>
        <taxon>Bacillales</taxon>
        <taxon>Paenibacillaceae</taxon>
        <taxon>Paenibacillus</taxon>
    </lineage>
</organism>
<keyword evidence="5 7" id="KW-1133">Transmembrane helix</keyword>
<dbReference type="Proteomes" id="UP000261905">
    <property type="component" value="Unassembled WGS sequence"/>
</dbReference>
<evidence type="ECO:0000256" key="4">
    <source>
        <dbReference type="ARBA" id="ARBA00022692"/>
    </source>
</evidence>
<dbReference type="SUPFAM" id="SSF103473">
    <property type="entry name" value="MFS general substrate transporter"/>
    <property type="match status" value="1"/>
</dbReference>
<name>A0A371PHH7_9BACL</name>
<evidence type="ECO:0000256" key="5">
    <source>
        <dbReference type="ARBA" id="ARBA00022989"/>
    </source>
</evidence>
<dbReference type="InterPro" id="IPR011701">
    <property type="entry name" value="MFS"/>
</dbReference>
<feature type="transmembrane region" description="Helical" evidence="7">
    <location>
        <begin position="102"/>
        <end position="120"/>
    </location>
</feature>
<accession>A0A371PHH7</accession>
<feature type="transmembrane region" description="Helical" evidence="7">
    <location>
        <begin position="303"/>
        <end position="324"/>
    </location>
</feature>
<dbReference type="RefSeq" id="WP_116041953.1">
    <property type="nucleotide sequence ID" value="NZ_QUBQ01000001.1"/>
</dbReference>
<evidence type="ECO:0000256" key="1">
    <source>
        <dbReference type="ARBA" id="ARBA00004651"/>
    </source>
</evidence>
<dbReference type="InterPro" id="IPR036259">
    <property type="entry name" value="MFS_trans_sf"/>
</dbReference>
<feature type="transmembrane region" description="Helical" evidence="7">
    <location>
        <begin position="72"/>
        <end position="96"/>
    </location>
</feature>
<dbReference type="OrthoDB" id="9781976at2"/>
<keyword evidence="10" id="KW-1185">Reference proteome</keyword>
<feature type="transmembrane region" description="Helical" evidence="7">
    <location>
        <begin position="219"/>
        <end position="237"/>
    </location>
</feature>
<feature type="transmembrane region" description="Helical" evidence="7">
    <location>
        <begin position="132"/>
        <end position="153"/>
    </location>
</feature>
<evidence type="ECO:0000256" key="3">
    <source>
        <dbReference type="ARBA" id="ARBA00022475"/>
    </source>
</evidence>
<dbReference type="InterPro" id="IPR050189">
    <property type="entry name" value="MFS_Efflux_Transporters"/>
</dbReference>